<name>A0A1F7WP23_9BACT</name>
<protein>
    <submittedName>
        <fullName evidence="1">Uncharacterized protein</fullName>
    </submittedName>
</protein>
<evidence type="ECO:0000313" key="1">
    <source>
        <dbReference type="EMBL" id="OGM03858.1"/>
    </source>
</evidence>
<accession>A0A1F7WP23</accession>
<reference evidence="1 2" key="1">
    <citation type="journal article" date="2016" name="Nat. Commun.">
        <title>Thousands of microbial genomes shed light on interconnected biogeochemical processes in an aquifer system.</title>
        <authorList>
            <person name="Anantharaman K."/>
            <person name="Brown C.T."/>
            <person name="Hug L.A."/>
            <person name="Sharon I."/>
            <person name="Castelle C.J."/>
            <person name="Probst A.J."/>
            <person name="Thomas B.C."/>
            <person name="Singh A."/>
            <person name="Wilkins M.J."/>
            <person name="Karaoz U."/>
            <person name="Brodie E.L."/>
            <person name="Williams K.H."/>
            <person name="Hubbard S.S."/>
            <person name="Banfield J.F."/>
        </authorList>
    </citation>
    <scope>NUCLEOTIDE SEQUENCE [LARGE SCALE GENOMIC DNA]</scope>
</reference>
<evidence type="ECO:0000313" key="2">
    <source>
        <dbReference type="Proteomes" id="UP000177091"/>
    </source>
</evidence>
<proteinExistence type="predicted"/>
<comment type="caution">
    <text evidence="1">The sequence shown here is derived from an EMBL/GenBank/DDBJ whole genome shotgun (WGS) entry which is preliminary data.</text>
</comment>
<gene>
    <name evidence="1" type="ORF">A2112_01265</name>
</gene>
<sequence>MTIERIPEAVTHRPEEVEVPPAFAETGLSAIEREFKTQVRDSKGQNILISPATQQVTIKLPYDKATLTGWLKGSVSSSLTWFATFWLRIIKKALHFGWHMTGKGGGDATGS</sequence>
<dbReference type="AlphaFoldDB" id="A0A1F7WP23"/>
<dbReference type="EMBL" id="MGFK01000028">
    <property type="protein sequence ID" value="OGM03858.1"/>
    <property type="molecule type" value="Genomic_DNA"/>
</dbReference>
<dbReference type="Proteomes" id="UP000177091">
    <property type="component" value="Unassembled WGS sequence"/>
</dbReference>
<organism evidence="1 2">
    <name type="scientific">Candidatus Woesebacteria bacterium GWA1_42_12</name>
    <dbReference type="NCBI Taxonomy" id="1802472"/>
    <lineage>
        <taxon>Bacteria</taxon>
        <taxon>Candidatus Woeseibacteriota</taxon>
    </lineage>
</organism>